<reference evidence="1" key="1">
    <citation type="submission" date="2023-04" db="EMBL/GenBank/DDBJ databases">
        <title>Ambrosiozyma monospora NBRC 10751.</title>
        <authorList>
            <person name="Ichikawa N."/>
            <person name="Sato H."/>
            <person name="Tonouchi N."/>
        </authorList>
    </citation>
    <scope>NUCLEOTIDE SEQUENCE</scope>
    <source>
        <strain evidence="1">NBRC 10751</strain>
    </source>
</reference>
<dbReference type="Proteomes" id="UP001165064">
    <property type="component" value="Unassembled WGS sequence"/>
</dbReference>
<dbReference type="EMBL" id="BSXS01006778">
    <property type="protein sequence ID" value="GME86208.1"/>
    <property type="molecule type" value="Genomic_DNA"/>
</dbReference>
<protein>
    <submittedName>
        <fullName evidence="1">Unnamed protein product</fullName>
    </submittedName>
</protein>
<sequence>MKWLVKNYPERVNNIDLSREIVQFINETNPSLSNSQNSKNTIPESYAEKLSGTAGLSYALKGRLFQTPNGIESSRIVPGRFLHGKSTGNLFGVGGFVGTSYYSPSQVSYLKRLSNHPSRPVTVSSESSTFSRELRIPMMAKNAYLASDKRKLELEVEPVKPHSRVGGKTATTFSRRGMSPRNSLTGKSSNDDDLLSDLLGILKNTNLK</sequence>
<keyword evidence="2" id="KW-1185">Reference proteome</keyword>
<accession>A0ACB5TDT8</accession>
<evidence type="ECO:0000313" key="2">
    <source>
        <dbReference type="Proteomes" id="UP001165064"/>
    </source>
</evidence>
<gene>
    <name evidence="1" type="ORF">Amon02_000790000</name>
</gene>
<name>A0ACB5TDT8_AMBMO</name>
<evidence type="ECO:0000313" key="1">
    <source>
        <dbReference type="EMBL" id="GME86208.1"/>
    </source>
</evidence>
<comment type="caution">
    <text evidence="1">The sequence shown here is derived from an EMBL/GenBank/DDBJ whole genome shotgun (WGS) entry which is preliminary data.</text>
</comment>
<organism evidence="1 2">
    <name type="scientific">Ambrosiozyma monospora</name>
    <name type="common">Yeast</name>
    <name type="synonym">Endomycopsis monosporus</name>
    <dbReference type="NCBI Taxonomy" id="43982"/>
    <lineage>
        <taxon>Eukaryota</taxon>
        <taxon>Fungi</taxon>
        <taxon>Dikarya</taxon>
        <taxon>Ascomycota</taxon>
        <taxon>Saccharomycotina</taxon>
        <taxon>Pichiomycetes</taxon>
        <taxon>Pichiales</taxon>
        <taxon>Pichiaceae</taxon>
        <taxon>Ambrosiozyma</taxon>
    </lineage>
</organism>
<proteinExistence type="predicted"/>